<accession>C0C1M0</accession>
<proteinExistence type="predicted"/>
<dbReference type="RefSeq" id="WP_006443387.1">
    <property type="nucleotide sequence ID" value="NZ_CP036524.1"/>
</dbReference>
<name>C0C1M0_9FIRM</name>
<reference evidence="1" key="1">
    <citation type="submission" date="2009-02" db="EMBL/GenBank/DDBJ databases">
        <authorList>
            <person name="Fulton L."/>
            <person name="Clifton S."/>
            <person name="Fulton B."/>
            <person name="Xu J."/>
            <person name="Minx P."/>
            <person name="Pepin K.H."/>
            <person name="Johnson M."/>
            <person name="Bhonagiri V."/>
            <person name="Nash W.E."/>
            <person name="Mardis E.R."/>
            <person name="Wilson R.K."/>
        </authorList>
    </citation>
    <scope>NUCLEOTIDE SEQUENCE [LARGE SCALE GENOMIC DNA]</scope>
    <source>
        <strain evidence="1">DSM 15053</strain>
    </source>
</reference>
<dbReference type="AlphaFoldDB" id="C0C1M0"/>
<dbReference type="eggNOG" id="ENOG5033639">
    <property type="taxonomic scope" value="Bacteria"/>
</dbReference>
<dbReference type="OrthoDB" id="1908375at2"/>
<dbReference type="EMBL" id="ABYI02000022">
    <property type="protein sequence ID" value="EEG74034.1"/>
    <property type="molecule type" value="Genomic_DNA"/>
</dbReference>
<keyword evidence="2" id="KW-1185">Reference proteome</keyword>
<dbReference type="Proteomes" id="UP000004893">
    <property type="component" value="Unassembled WGS sequence"/>
</dbReference>
<protein>
    <submittedName>
        <fullName evidence="1">Uncharacterized protein</fullName>
    </submittedName>
</protein>
<evidence type="ECO:0000313" key="2">
    <source>
        <dbReference type="Proteomes" id="UP000004893"/>
    </source>
</evidence>
<dbReference type="HOGENOM" id="CLU_139683_0_0_9"/>
<sequence length="138" mass="15794">MSGAYMEGLLTEIIKELRIKYRHMDEICRLTKELADGLSRDDKVTAEMVLEMRGKELEAAAESDRHMSLYIAGARGEDAEKLSDLIGGRMKEEELPDSGSWKEAWNIVEKTMNIWQQTVETDRVTSTRLAGEDSYYKQ</sequence>
<dbReference type="STRING" id="553973.CLOHYLEM_06040"/>
<comment type="caution">
    <text evidence="1">The sequence shown here is derived from an EMBL/GenBank/DDBJ whole genome shotgun (WGS) entry which is preliminary data.</text>
</comment>
<gene>
    <name evidence="1" type="ORF">CLOHYLEM_06040</name>
</gene>
<evidence type="ECO:0000313" key="1">
    <source>
        <dbReference type="EMBL" id="EEG74034.1"/>
    </source>
</evidence>
<reference evidence="1" key="2">
    <citation type="submission" date="2013-06" db="EMBL/GenBank/DDBJ databases">
        <title>Draft genome sequence of Clostridium hylemonae (DSM 15053).</title>
        <authorList>
            <person name="Sudarsanam P."/>
            <person name="Ley R."/>
            <person name="Guruge J."/>
            <person name="Turnbaugh P.J."/>
            <person name="Mahowald M."/>
            <person name="Liep D."/>
            <person name="Gordon J."/>
        </authorList>
    </citation>
    <scope>NUCLEOTIDE SEQUENCE</scope>
    <source>
        <strain evidence="1">DSM 15053</strain>
    </source>
</reference>
<organism evidence="1 2">
    <name type="scientific">[Clostridium] hylemonae DSM 15053</name>
    <dbReference type="NCBI Taxonomy" id="553973"/>
    <lineage>
        <taxon>Bacteria</taxon>
        <taxon>Bacillati</taxon>
        <taxon>Bacillota</taxon>
        <taxon>Clostridia</taxon>
        <taxon>Lachnospirales</taxon>
        <taxon>Lachnospiraceae</taxon>
    </lineage>
</organism>